<evidence type="ECO:0000259" key="1">
    <source>
        <dbReference type="Pfam" id="PF25678"/>
    </source>
</evidence>
<dbReference type="Pfam" id="PF25678">
    <property type="entry name" value="DUF7946"/>
    <property type="match status" value="1"/>
</dbReference>
<accession>A0ABX2SSW7</accession>
<dbReference type="EMBL" id="JACCDD010000004">
    <property type="protein sequence ID" value="NYS45143.1"/>
    <property type="molecule type" value="Genomic_DNA"/>
</dbReference>
<proteinExistence type="predicted"/>
<evidence type="ECO:0000313" key="3">
    <source>
        <dbReference type="Proteomes" id="UP000528918"/>
    </source>
</evidence>
<protein>
    <recommendedName>
        <fullName evidence="1">DUF7946 domain-containing protein</fullName>
    </recommendedName>
</protein>
<dbReference type="InterPro" id="IPR057706">
    <property type="entry name" value="DUF7946"/>
</dbReference>
<evidence type="ECO:0000313" key="2">
    <source>
        <dbReference type="EMBL" id="NYS45143.1"/>
    </source>
</evidence>
<name>A0ABX2SSW7_VREZH</name>
<dbReference type="RefSeq" id="WP_179927697.1">
    <property type="nucleotide sequence ID" value="NZ_JACCDD010000004.1"/>
</dbReference>
<sequence length="274" mass="31103">MSNREPFPQGSIDIQFKLTFKGGIYDSNVSDLYDGIEALDGFSKMLHITTHAYINQEVIRKATALKGAKIYRTASRPGSFVEVINVVLEHPVEAIATKVVYDGLYDFVKYVGAKAIGKAYSPKNRKVKKLVRDEPFISALNDSVRKPVKEMHRPIVTDRNVRVEVGKPRTPLLLFNEDSYLYLKEERLLDLEENLSCNVTKMNTLSPHGRIYLDSERKTVSYEADDGLSFSEGLLLSKSLDDTKNRRNNKINIDVRKLVDGNGRLLKIFIYGVR</sequence>
<comment type="caution">
    <text evidence="2">The sequence shown here is derived from an EMBL/GenBank/DDBJ whole genome shotgun (WGS) entry which is preliminary data.</text>
</comment>
<reference evidence="2 3" key="1">
    <citation type="journal article" date="2013" name="Antonie Van Leeuwenhoek">
        <title>Halomonas zhaodongensis sp. nov., a slightly halophilic bacterium isolated from saline-alkaline soils in Zhaodong, China.</title>
        <authorList>
            <person name="Jiang J."/>
            <person name="Pan Y."/>
            <person name="Meng L."/>
            <person name="Hu S."/>
            <person name="Zhang X."/>
            <person name="Hu B."/>
            <person name="Meng J."/>
            <person name="Li C."/>
            <person name="Huang H."/>
            <person name="Wang K."/>
            <person name="Su T."/>
        </authorList>
    </citation>
    <scope>NUCLEOTIDE SEQUENCE [LARGE SCALE GENOMIC DNA]</scope>
    <source>
        <strain evidence="2 3">NEAU-ST10-25</strain>
    </source>
</reference>
<organism evidence="2 3">
    <name type="scientific">Vreelandella zhaodongensis</name>
    <name type="common">Halomonas zhaodongensis</name>
    <dbReference type="NCBI Taxonomy" id="1176240"/>
    <lineage>
        <taxon>Bacteria</taxon>
        <taxon>Pseudomonadati</taxon>
        <taxon>Pseudomonadota</taxon>
        <taxon>Gammaproteobacteria</taxon>
        <taxon>Oceanospirillales</taxon>
        <taxon>Halomonadaceae</taxon>
        <taxon>Vreelandella</taxon>
    </lineage>
</organism>
<feature type="domain" description="DUF7946" evidence="1">
    <location>
        <begin position="16"/>
        <end position="170"/>
    </location>
</feature>
<dbReference type="Proteomes" id="UP000528918">
    <property type="component" value="Unassembled WGS sequence"/>
</dbReference>
<keyword evidence="3" id="KW-1185">Reference proteome</keyword>
<gene>
    <name evidence="2" type="ORF">HZS79_09330</name>
</gene>